<dbReference type="PANTHER" id="PTHR14187:SF5">
    <property type="entry name" value="HEAT SHOCK 70 KDA PROTEIN 12A"/>
    <property type="match status" value="1"/>
</dbReference>
<dbReference type="EMBL" id="ASPP01033626">
    <property type="protein sequence ID" value="ETO03328.1"/>
    <property type="molecule type" value="Genomic_DNA"/>
</dbReference>
<dbReference type="Gene3D" id="3.30.420.40">
    <property type="match status" value="1"/>
</dbReference>
<dbReference type="OrthoDB" id="2963168at2759"/>
<dbReference type="SUPFAM" id="SSF53067">
    <property type="entry name" value="Actin-like ATPase domain"/>
    <property type="match status" value="2"/>
</dbReference>
<organism evidence="7 8">
    <name type="scientific">Reticulomyxa filosa</name>
    <dbReference type="NCBI Taxonomy" id="46433"/>
    <lineage>
        <taxon>Eukaryota</taxon>
        <taxon>Sar</taxon>
        <taxon>Rhizaria</taxon>
        <taxon>Retaria</taxon>
        <taxon>Foraminifera</taxon>
        <taxon>Monothalamids</taxon>
        <taxon>Reticulomyxidae</taxon>
        <taxon>Reticulomyxa</taxon>
    </lineage>
</organism>
<evidence type="ECO:0000313" key="8">
    <source>
        <dbReference type="Proteomes" id="UP000023152"/>
    </source>
</evidence>
<dbReference type="InterPro" id="IPR001876">
    <property type="entry name" value="Znf_RanBP2"/>
</dbReference>
<evidence type="ECO:0000313" key="7">
    <source>
        <dbReference type="EMBL" id="ETO03328.1"/>
    </source>
</evidence>
<dbReference type="InterPro" id="IPR043129">
    <property type="entry name" value="ATPase_NBD"/>
</dbReference>
<feature type="region of interest" description="Disordered" evidence="5">
    <location>
        <begin position="1"/>
        <end position="40"/>
    </location>
</feature>
<dbReference type="OMA" id="MEREMMH"/>
<dbReference type="PROSITE" id="PS50199">
    <property type="entry name" value="ZF_RANBP2_2"/>
    <property type="match status" value="1"/>
</dbReference>
<feature type="compositionally biased region" description="Polar residues" evidence="5">
    <location>
        <begin position="24"/>
        <end position="40"/>
    </location>
</feature>
<keyword evidence="8" id="KW-1185">Reference proteome</keyword>
<accession>X6LN26</accession>
<evidence type="ECO:0000256" key="1">
    <source>
        <dbReference type="ARBA" id="ARBA00022723"/>
    </source>
</evidence>
<keyword evidence="1" id="KW-0479">Metal-binding</keyword>
<evidence type="ECO:0000259" key="6">
    <source>
        <dbReference type="PROSITE" id="PS50199"/>
    </source>
</evidence>
<evidence type="ECO:0000256" key="3">
    <source>
        <dbReference type="ARBA" id="ARBA00022833"/>
    </source>
</evidence>
<feature type="domain" description="RanBP2-type" evidence="6">
    <location>
        <begin position="40"/>
        <end position="69"/>
    </location>
</feature>
<dbReference type="Proteomes" id="UP000023152">
    <property type="component" value="Unassembled WGS sequence"/>
</dbReference>
<evidence type="ECO:0000256" key="5">
    <source>
        <dbReference type="SAM" id="MobiDB-lite"/>
    </source>
</evidence>
<dbReference type="CDD" id="cd10229">
    <property type="entry name" value="ASKHA_NBD_HSP70_HSPA12"/>
    <property type="match status" value="1"/>
</dbReference>
<comment type="caution">
    <text evidence="7">The sequence shown here is derived from an EMBL/GenBank/DDBJ whole genome shotgun (WGS) entry which is preliminary data.</text>
</comment>
<protein>
    <recommendedName>
        <fullName evidence="6">RanBP2-type domain-containing protein</fullName>
    </recommendedName>
</protein>
<keyword evidence="2 4" id="KW-0863">Zinc-finger</keyword>
<dbReference type="PROSITE" id="PS01358">
    <property type="entry name" value="ZF_RANBP2_1"/>
    <property type="match status" value="1"/>
</dbReference>
<dbReference type="AlphaFoldDB" id="X6LN26"/>
<dbReference type="GO" id="GO:0008270">
    <property type="term" value="F:zinc ion binding"/>
    <property type="evidence" value="ECO:0007669"/>
    <property type="project" value="UniProtKB-KW"/>
</dbReference>
<evidence type="ECO:0000256" key="4">
    <source>
        <dbReference type="PROSITE-ProRule" id="PRU00322"/>
    </source>
</evidence>
<proteinExistence type="predicted"/>
<keyword evidence="3" id="KW-0862">Zinc</keyword>
<name>X6LN26_RETFI</name>
<sequence length="707" mass="82180">MSNNQEGKDDEDIKESRDRGNVFRSDQSTFSHRQDGQNQDTGEWKCTICQKSNKQQYQRCIECQTPKSNYSQPKIQHTPIFVLLNKRSSVPWRNTENFDCIVAIDFGTDGTSMGINIKGKDAVRLVTDWSSSGICDKKEVKNKTKTALLMDQNHKNIAFGNEAWTKYQAPDRDADKWLLFHRFKMDLYDVAGEYQVKKQSIVKRELKSINGVCVKSEIVFIGALKFCKQKAIEYFKQNNITVNENKIQWVITVPAIWSEEAKSMMKQWAQQAEIWSPSIPNQLLIVLEPECASMCMMLEMKDKLDTVQFKTGDCYMMMDLGAGTADMVCHEITGPFEVKEMVASFGGPWGSYYINKDIEAIFDKIFTIKSNKKSDEKKMKEFQATHPIHYLQLLENIEKSKQRFFNNKKTTGVYRIEIPYEFDQFMQDNIPSNLEELVSNFKYLEESGHEYDQEYLSLSCKLWMKLFDKRIDPIIKQMDEVLKRNENILSDKLKYICLVGGFSQSPYLQHRLKQHYEPKYTFVMSERPVFSVVEGAAQLARIPSFISSRIVKYTYGTWSGLPIEHARSHSKISEDHISKHKFINDITNQEYVDNCFNVFVNKDEEVKVGQMVEHSYSKRSKSDKIALTLIYRSEEIDPGVITGCERLGCIEIPYPEDFDAVKDCFYVRFYFGETMIRVTITIKGREYVEHEVQIKYDFGVQHLDAIS</sequence>
<gene>
    <name evidence="7" type="ORF">RFI_34082</name>
</gene>
<evidence type="ECO:0000256" key="2">
    <source>
        <dbReference type="ARBA" id="ARBA00022771"/>
    </source>
</evidence>
<dbReference type="PANTHER" id="PTHR14187">
    <property type="entry name" value="ALPHA KINASE/ELONGATION FACTOR 2 KINASE"/>
    <property type="match status" value="1"/>
</dbReference>
<reference evidence="7 8" key="1">
    <citation type="journal article" date="2013" name="Curr. Biol.">
        <title>The Genome of the Foraminiferan Reticulomyxa filosa.</title>
        <authorList>
            <person name="Glockner G."/>
            <person name="Hulsmann N."/>
            <person name="Schleicher M."/>
            <person name="Noegel A.A."/>
            <person name="Eichinger L."/>
            <person name="Gallinger C."/>
            <person name="Pawlowski J."/>
            <person name="Sierra R."/>
            <person name="Euteneuer U."/>
            <person name="Pillet L."/>
            <person name="Moustafa A."/>
            <person name="Platzer M."/>
            <person name="Groth M."/>
            <person name="Szafranski K."/>
            <person name="Schliwa M."/>
        </authorList>
    </citation>
    <scope>NUCLEOTIDE SEQUENCE [LARGE SCALE GENOMIC DNA]</scope>
</reference>